<dbReference type="EMBL" id="JBHFAA010000025">
    <property type="protein sequence ID" value="MFC1428516.1"/>
    <property type="molecule type" value="Genomic_DNA"/>
</dbReference>
<evidence type="ECO:0000313" key="1">
    <source>
        <dbReference type="EMBL" id="MFC1428516.1"/>
    </source>
</evidence>
<organism evidence="1 2">
    <name type="scientific">Streptacidiphilus alkalitolerans</name>
    <dbReference type="NCBI Taxonomy" id="3342712"/>
    <lineage>
        <taxon>Bacteria</taxon>
        <taxon>Bacillati</taxon>
        <taxon>Actinomycetota</taxon>
        <taxon>Actinomycetes</taxon>
        <taxon>Kitasatosporales</taxon>
        <taxon>Streptomycetaceae</taxon>
        <taxon>Streptacidiphilus</taxon>
    </lineage>
</organism>
<dbReference type="Proteomes" id="UP001592529">
    <property type="component" value="Unassembled WGS sequence"/>
</dbReference>
<accession>A0ABV6WRC5</accession>
<sequence>MFERASSVSPIRPTTRPTRTLADSLLLHPVAAPGPDAVWSLSPRPVLMAVRGGGWVEVPVLAWAWNPAGGPVLWRCAVDLGAGQVGWFAYDVRKVGRVDDAVSG</sequence>
<keyword evidence="2" id="KW-1185">Reference proteome</keyword>
<name>A0ABV6WRC5_9ACTN</name>
<comment type="caution">
    <text evidence="1">The sequence shown here is derived from an EMBL/GenBank/DDBJ whole genome shotgun (WGS) entry which is preliminary data.</text>
</comment>
<proteinExistence type="predicted"/>
<evidence type="ECO:0000313" key="2">
    <source>
        <dbReference type="Proteomes" id="UP001592529"/>
    </source>
</evidence>
<reference evidence="1 2" key="1">
    <citation type="submission" date="2024-09" db="EMBL/GenBank/DDBJ databases">
        <authorList>
            <person name="Lee S.D."/>
        </authorList>
    </citation>
    <scope>NUCLEOTIDE SEQUENCE [LARGE SCALE GENOMIC DNA]</scope>
    <source>
        <strain evidence="1 2">N1-12</strain>
    </source>
</reference>
<dbReference type="RefSeq" id="WP_380527886.1">
    <property type="nucleotide sequence ID" value="NZ_JBHFAA010000025.1"/>
</dbReference>
<gene>
    <name evidence="1" type="ORF">ACEZCY_35680</name>
</gene>
<protein>
    <submittedName>
        <fullName evidence="1">Uncharacterized protein</fullName>
    </submittedName>
</protein>